<dbReference type="AlphaFoldDB" id="A8P6U4"/>
<dbReference type="eggNOG" id="KOG1176">
    <property type="taxonomic scope" value="Eukaryota"/>
</dbReference>
<gene>
    <name evidence="5" type="ORF">CC1G_12582</name>
</gene>
<dbReference type="VEuPathDB" id="FungiDB:CC1G_12582"/>
<evidence type="ECO:0000313" key="5">
    <source>
        <dbReference type="EMBL" id="EAU82590.1"/>
    </source>
</evidence>
<sequence>MTPATVYRSRAPPVPVVRKSVFTYLFEDQYMNEGALPAKPAYIDASTGQTLTREQVKTYSLKFAWGLRNRLSLRRGDTVMLMSPNSLSWPLALFGCVAAGLKISFAGCSATPRELSWQYLDSKPRVILVASHLVPVVKDMFALIGEESKGERDPRIWVIDDLGDYVSPPPQTSTSKSNLATNANDCVELVRGGKLERAERFDGDAAEETVYICYSSGTTGKPKGVETTHKNVCTVLPMTQALWKGCETSHDVYLAVLPAYHMFGLAMQLHYPLRRGKPVVMMNQGFSSEAFCQAVQTYRITSLLLVPPILLTLSEYPDLEKYDLGSLTNIASGAAPLSLALANKFLDQLKKQGANVILIQGCGSTETTCPCQIVAPENAFSKFGSVGELLPNIEARIMVELSPTATSTATASVDGSLFRDANDGEEGEMWLKGPTITKGYLNNPQANASTFTRDGWFRTGDVLRRDPDGYYYIMDRKKEMLKYKGHQIAPAELESVLMENPEVGDVGVIGIMDVYSGNELPRAYVRPANADILKSPTLKKAFELRLAKWFEGHVSNYKFLRGGVIAIPDVPKSATGKILRKELREWAKAEQRKDREIQGRVDRSEAAKL</sequence>
<dbReference type="InterPro" id="IPR020845">
    <property type="entry name" value="AMP-binding_CS"/>
</dbReference>
<dbReference type="PANTHER" id="PTHR24096:SF149">
    <property type="entry name" value="AMP-BINDING DOMAIN-CONTAINING PROTEIN-RELATED"/>
    <property type="match status" value="1"/>
</dbReference>
<dbReference type="Proteomes" id="UP000001861">
    <property type="component" value="Unassembled WGS sequence"/>
</dbReference>
<feature type="domain" description="AMP-binding enzyme C-terminal" evidence="4">
    <location>
        <begin position="492"/>
        <end position="577"/>
    </location>
</feature>
<dbReference type="CDD" id="cd05911">
    <property type="entry name" value="Firefly_Luc_like"/>
    <property type="match status" value="1"/>
</dbReference>
<evidence type="ECO:0000313" key="6">
    <source>
        <dbReference type="Proteomes" id="UP000001861"/>
    </source>
</evidence>
<dbReference type="GeneID" id="6015841"/>
<comment type="similarity">
    <text evidence="1">Belongs to the ATP-dependent AMP-binding enzyme family.</text>
</comment>
<organism evidence="5 6">
    <name type="scientific">Coprinopsis cinerea (strain Okayama-7 / 130 / ATCC MYA-4618 / FGSC 9003)</name>
    <name type="common">Inky cap fungus</name>
    <name type="synonym">Hormographiella aspergillata</name>
    <dbReference type="NCBI Taxonomy" id="240176"/>
    <lineage>
        <taxon>Eukaryota</taxon>
        <taxon>Fungi</taxon>
        <taxon>Dikarya</taxon>
        <taxon>Basidiomycota</taxon>
        <taxon>Agaricomycotina</taxon>
        <taxon>Agaricomycetes</taxon>
        <taxon>Agaricomycetidae</taxon>
        <taxon>Agaricales</taxon>
        <taxon>Agaricineae</taxon>
        <taxon>Psathyrellaceae</taxon>
        <taxon>Coprinopsis</taxon>
    </lineage>
</organism>
<dbReference type="InParanoid" id="A8P6U4"/>
<feature type="domain" description="AMP-dependent synthetase/ligase" evidence="3">
    <location>
        <begin position="37"/>
        <end position="441"/>
    </location>
</feature>
<dbReference type="InterPro" id="IPR045851">
    <property type="entry name" value="AMP-bd_C_sf"/>
</dbReference>
<dbReference type="Gene3D" id="3.40.50.12780">
    <property type="entry name" value="N-terminal domain of ligase-like"/>
    <property type="match status" value="1"/>
</dbReference>
<dbReference type="RefSeq" id="XP_001839229.1">
    <property type="nucleotide sequence ID" value="XM_001839177.1"/>
</dbReference>
<dbReference type="GO" id="GO:0016405">
    <property type="term" value="F:CoA-ligase activity"/>
    <property type="evidence" value="ECO:0007669"/>
    <property type="project" value="TreeGrafter"/>
</dbReference>
<keyword evidence="2" id="KW-0436">Ligase</keyword>
<reference evidence="5 6" key="1">
    <citation type="journal article" date="2010" name="Proc. Natl. Acad. Sci. U.S.A.">
        <title>Insights into evolution of multicellular fungi from the assembled chromosomes of the mushroom Coprinopsis cinerea (Coprinus cinereus).</title>
        <authorList>
            <person name="Stajich J.E."/>
            <person name="Wilke S.K."/>
            <person name="Ahren D."/>
            <person name="Au C.H."/>
            <person name="Birren B.W."/>
            <person name="Borodovsky M."/>
            <person name="Burns C."/>
            <person name="Canback B."/>
            <person name="Casselton L.A."/>
            <person name="Cheng C.K."/>
            <person name="Deng J."/>
            <person name="Dietrich F.S."/>
            <person name="Fargo D.C."/>
            <person name="Farman M.L."/>
            <person name="Gathman A.C."/>
            <person name="Goldberg J."/>
            <person name="Guigo R."/>
            <person name="Hoegger P.J."/>
            <person name="Hooker J.B."/>
            <person name="Huggins A."/>
            <person name="James T.Y."/>
            <person name="Kamada T."/>
            <person name="Kilaru S."/>
            <person name="Kodira C."/>
            <person name="Kues U."/>
            <person name="Kupfer D."/>
            <person name="Kwan H.S."/>
            <person name="Lomsadze A."/>
            <person name="Li W."/>
            <person name="Lilly W.W."/>
            <person name="Ma L.J."/>
            <person name="Mackey A.J."/>
            <person name="Manning G."/>
            <person name="Martin F."/>
            <person name="Muraguchi H."/>
            <person name="Natvig D.O."/>
            <person name="Palmerini H."/>
            <person name="Ramesh M.A."/>
            <person name="Rehmeyer C.J."/>
            <person name="Roe B.A."/>
            <person name="Shenoy N."/>
            <person name="Stanke M."/>
            <person name="Ter-Hovhannisyan V."/>
            <person name="Tunlid A."/>
            <person name="Velagapudi R."/>
            <person name="Vision T.J."/>
            <person name="Zeng Q."/>
            <person name="Zolan M.E."/>
            <person name="Pukkila P.J."/>
        </authorList>
    </citation>
    <scope>NUCLEOTIDE SEQUENCE [LARGE SCALE GENOMIC DNA]</scope>
    <source>
        <strain evidence="6">Okayama-7 / 130 / ATCC MYA-4618 / FGSC 9003</strain>
    </source>
</reference>
<dbReference type="InterPro" id="IPR025110">
    <property type="entry name" value="AMP-bd_C"/>
</dbReference>
<dbReference type="EMBL" id="AACS02000005">
    <property type="protein sequence ID" value="EAU82590.1"/>
    <property type="molecule type" value="Genomic_DNA"/>
</dbReference>
<name>A8P6U4_COPC7</name>
<accession>A8P6U4</accession>
<proteinExistence type="inferred from homology"/>
<evidence type="ECO:0000259" key="4">
    <source>
        <dbReference type="Pfam" id="PF13193"/>
    </source>
</evidence>
<dbReference type="InterPro" id="IPR042099">
    <property type="entry name" value="ANL_N_sf"/>
</dbReference>
<keyword evidence="6" id="KW-1185">Reference proteome</keyword>
<comment type="caution">
    <text evidence="5">The sequence shown here is derived from an EMBL/GenBank/DDBJ whole genome shotgun (WGS) entry which is preliminary data.</text>
</comment>
<evidence type="ECO:0000259" key="3">
    <source>
        <dbReference type="Pfam" id="PF00501"/>
    </source>
</evidence>
<evidence type="ECO:0000256" key="2">
    <source>
        <dbReference type="ARBA" id="ARBA00022598"/>
    </source>
</evidence>
<dbReference type="Pfam" id="PF13193">
    <property type="entry name" value="AMP-binding_C"/>
    <property type="match status" value="1"/>
</dbReference>
<protein>
    <submittedName>
        <fullName evidence="5">AMP binding protein</fullName>
    </submittedName>
</protein>
<dbReference type="STRING" id="240176.A8P6U4"/>
<dbReference type="Gene3D" id="3.30.300.30">
    <property type="match status" value="1"/>
</dbReference>
<dbReference type="FunCoup" id="A8P6U4">
    <property type="interactions" value="312"/>
</dbReference>
<dbReference type="InterPro" id="IPR000873">
    <property type="entry name" value="AMP-dep_synth/lig_dom"/>
</dbReference>
<dbReference type="KEGG" id="cci:CC1G_12582"/>
<dbReference type="PANTHER" id="PTHR24096">
    <property type="entry name" value="LONG-CHAIN-FATTY-ACID--COA LIGASE"/>
    <property type="match status" value="1"/>
</dbReference>
<dbReference type="Pfam" id="PF00501">
    <property type="entry name" value="AMP-binding"/>
    <property type="match status" value="1"/>
</dbReference>
<dbReference type="OMA" id="MIGAVIH"/>
<evidence type="ECO:0000256" key="1">
    <source>
        <dbReference type="ARBA" id="ARBA00006432"/>
    </source>
</evidence>
<dbReference type="SUPFAM" id="SSF56801">
    <property type="entry name" value="Acetyl-CoA synthetase-like"/>
    <property type="match status" value="1"/>
</dbReference>
<dbReference type="PROSITE" id="PS00455">
    <property type="entry name" value="AMP_BINDING"/>
    <property type="match status" value="1"/>
</dbReference>
<dbReference type="OrthoDB" id="1898221at2759"/>